<feature type="domain" description="Flagellar basal-body/hook protein C-terminal" evidence="8">
    <location>
        <begin position="190"/>
        <end position="234"/>
    </location>
</feature>
<dbReference type="NCBIfam" id="TIGR03506">
    <property type="entry name" value="FlgEFG_subfam"/>
    <property type="match status" value="1"/>
</dbReference>
<dbReference type="AlphaFoldDB" id="A0A1G8ZXQ5"/>
<protein>
    <recommendedName>
        <fullName evidence="5 6">Flagellar basal-body rod protein FlgF</fullName>
    </recommendedName>
</protein>
<evidence type="ECO:0000256" key="2">
    <source>
        <dbReference type="ARBA" id="ARBA00009677"/>
    </source>
</evidence>
<dbReference type="Pfam" id="PF22692">
    <property type="entry name" value="LlgE_F_G_D1"/>
    <property type="match status" value="1"/>
</dbReference>
<feature type="domain" description="Flagellar basal body rod protein N-terminal" evidence="7">
    <location>
        <begin position="5"/>
        <end position="35"/>
    </location>
</feature>
<evidence type="ECO:0000256" key="6">
    <source>
        <dbReference type="RuleBase" id="RU362116"/>
    </source>
</evidence>
<gene>
    <name evidence="10" type="ORF">SAMN04488540_12139</name>
</gene>
<comment type="similarity">
    <text evidence="2 6">Belongs to the flagella basal body rod proteins family.</text>
</comment>
<dbReference type="Pfam" id="PF00460">
    <property type="entry name" value="Flg_bb_rod"/>
    <property type="match status" value="1"/>
</dbReference>
<comment type="subcellular location">
    <subcellularLocation>
        <location evidence="1 6">Bacterial flagellum basal body</location>
    </subcellularLocation>
</comment>
<dbReference type="Pfam" id="PF06429">
    <property type="entry name" value="Flg_bbr_C"/>
    <property type="match status" value="1"/>
</dbReference>
<organism evidence="10 11">
    <name type="scientific">Ferrimonas sediminum</name>
    <dbReference type="NCBI Taxonomy" id="718193"/>
    <lineage>
        <taxon>Bacteria</taxon>
        <taxon>Pseudomonadati</taxon>
        <taxon>Pseudomonadota</taxon>
        <taxon>Gammaproteobacteria</taxon>
        <taxon>Alteromonadales</taxon>
        <taxon>Ferrimonadaceae</taxon>
        <taxon>Ferrimonas</taxon>
    </lineage>
</organism>
<dbReference type="InterPro" id="IPR020013">
    <property type="entry name" value="Flagellar_FlgE/F/G"/>
</dbReference>
<keyword evidence="3 6" id="KW-0975">Bacterial flagellum</keyword>
<dbReference type="PANTHER" id="PTHR30435:SF18">
    <property type="entry name" value="FLAGELLAR BASAL-BODY ROD PROTEIN FLGF"/>
    <property type="match status" value="1"/>
</dbReference>
<dbReference type="InterPro" id="IPR010930">
    <property type="entry name" value="Flg_bb/hook_C_dom"/>
</dbReference>
<evidence type="ECO:0000256" key="5">
    <source>
        <dbReference type="ARBA" id="ARBA00040228"/>
    </source>
</evidence>
<dbReference type="GO" id="GO:0030694">
    <property type="term" value="C:bacterial-type flagellum basal body, rod"/>
    <property type="evidence" value="ECO:0007669"/>
    <property type="project" value="UniProtKB-UniRule"/>
</dbReference>
<evidence type="ECO:0000313" key="10">
    <source>
        <dbReference type="EMBL" id="SDK19878.1"/>
    </source>
</evidence>
<evidence type="ECO:0000256" key="3">
    <source>
        <dbReference type="ARBA" id="ARBA00023143"/>
    </source>
</evidence>
<dbReference type="NCBIfam" id="NF009280">
    <property type="entry name" value="PRK12640.1"/>
    <property type="match status" value="1"/>
</dbReference>
<accession>A0A1G8ZXQ5</accession>
<feature type="domain" description="Flagellar hook protein FlgE/F/G-like D1" evidence="9">
    <location>
        <begin position="81"/>
        <end position="139"/>
    </location>
</feature>
<dbReference type="PANTHER" id="PTHR30435">
    <property type="entry name" value="FLAGELLAR PROTEIN"/>
    <property type="match status" value="1"/>
</dbReference>
<dbReference type="OrthoDB" id="9804559at2"/>
<evidence type="ECO:0000256" key="4">
    <source>
        <dbReference type="ARBA" id="ARBA00038560"/>
    </source>
</evidence>
<proteinExistence type="inferred from homology"/>
<evidence type="ECO:0000256" key="1">
    <source>
        <dbReference type="ARBA" id="ARBA00004117"/>
    </source>
</evidence>
<evidence type="ECO:0000313" key="11">
    <source>
        <dbReference type="Proteomes" id="UP000199527"/>
    </source>
</evidence>
<dbReference type="InterPro" id="IPR001444">
    <property type="entry name" value="Flag_bb_rod_N"/>
</dbReference>
<dbReference type="InterPro" id="IPR053967">
    <property type="entry name" value="LlgE_F_G-like_D1"/>
</dbReference>
<dbReference type="EMBL" id="FNEM01000021">
    <property type="protein sequence ID" value="SDK19878.1"/>
    <property type="molecule type" value="Genomic_DNA"/>
</dbReference>
<evidence type="ECO:0000259" key="8">
    <source>
        <dbReference type="Pfam" id="PF06429"/>
    </source>
</evidence>
<evidence type="ECO:0000259" key="9">
    <source>
        <dbReference type="Pfam" id="PF22692"/>
    </source>
</evidence>
<comment type="subunit">
    <text evidence="4 6">The basal body constitutes a major portion of the flagellar organelle and consists of five rings (E,L,P,S, and M) mounted on a central rod. The rod consists of about 26 subunits of FlgG in the distal portion, and FlgB, FlgC and FlgF are thought to build up the proximal portion of the rod with about 6 subunits each.</text>
</comment>
<evidence type="ECO:0000259" key="7">
    <source>
        <dbReference type="Pfam" id="PF00460"/>
    </source>
</evidence>
<keyword evidence="10" id="KW-0966">Cell projection</keyword>
<keyword evidence="10" id="KW-0282">Flagellum</keyword>
<reference evidence="11" key="1">
    <citation type="submission" date="2016-10" db="EMBL/GenBank/DDBJ databases">
        <authorList>
            <person name="Varghese N."/>
            <person name="Submissions S."/>
        </authorList>
    </citation>
    <scope>NUCLEOTIDE SEQUENCE [LARGE SCALE GENOMIC DNA]</scope>
    <source>
        <strain evidence="11">DSM 23317</strain>
    </source>
</reference>
<dbReference type="Proteomes" id="UP000199527">
    <property type="component" value="Unassembled WGS sequence"/>
</dbReference>
<keyword evidence="11" id="KW-1185">Reference proteome</keyword>
<dbReference type="RefSeq" id="WP_090367911.1">
    <property type="nucleotide sequence ID" value="NZ_FNEM01000021.1"/>
</dbReference>
<sequence length="238" mass="25001">MDKLLYTAASGADRVMAAQALRANNLSNVDTAGFRADLERVQALAVSDTRVMSQLGSAGISEKGGKLAPTGRTLDLAVVENGLFVVQTGDGEAYTRAGHMVLDDNGQMMLEGRVVAGVDGPIVVPEYKELFVGDDGMVSITPAEGGLIEEIGQIKLVDAPLADMVKGLDGLLRTADGVPLQADGQVRLVSGFLEGSNVDAVRELVASMDLSRQFEVQIKLMKSAETLAKSGNRLLANV</sequence>
<name>A0A1G8ZXQ5_9GAMM</name>
<dbReference type="SUPFAM" id="SSF117143">
    <property type="entry name" value="Flagellar hook protein flgE"/>
    <property type="match status" value="1"/>
</dbReference>
<dbReference type="GO" id="GO:0071978">
    <property type="term" value="P:bacterial-type flagellum-dependent swarming motility"/>
    <property type="evidence" value="ECO:0007669"/>
    <property type="project" value="TreeGrafter"/>
</dbReference>
<dbReference type="InterPro" id="IPR037925">
    <property type="entry name" value="FlgE/F/G-like"/>
</dbReference>
<keyword evidence="10" id="KW-0969">Cilium</keyword>